<organism evidence="1 2">
    <name type="scientific">Schleiferilactobacillus harbinensis</name>
    <dbReference type="NCBI Taxonomy" id="304207"/>
    <lineage>
        <taxon>Bacteria</taxon>
        <taxon>Bacillati</taxon>
        <taxon>Bacillota</taxon>
        <taxon>Bacilli</taxon>
        <taxon>Lactobacillales</taxon>
        <taxon>Lactobacillaceae</taxon>
        <taxon>Schleiferilactobacillus</taxon>
    </lineage>
</organism>
<dbReference type="EMBL" id="CP045143">
    <property type="protein sequence ID" value="QFR23257.1"/>
    <property type="molecule type" value="Genomic_DNA"/>
</dbReference>
<dbReference type="KEGG" id="lhb:D1010_07505"/>
<accession>A0A5P8M4L4</accession>
<proteinExistence type="predicted"/>
<evidence type="ECO:0000313" key="1">
    <source>
        <dbReference type="EMBL" id="QFR23257.1"/>
    </source>
</evidence>
<dbReference type="Proteomes" id="UP000326779">
    <property type="component" value="Chromosome"/>
</dbReference>
<dbReference type="RefSeq" id="WP_152260649.1">
    <property type="nucleotide sequence ID" value="NZ_CP045143.1"/>
</dbReference>
<name>A0A5P8M4L4_9LACO</name>
<sequence>MMVFEGDAGKIANRAAMAYHKRFGKYPLYAFLDRFLPRGFVLTEDAANKYAEYLASLSELLPNTDPPDILCQR</sequence>
<gene>
    <name evidence="1" type="ORF">D1010_07505</name>
</gene>
<protein>
    <submittedName>
        <fullName evidence="1">Uncharacterized protein</fullName>
    </submittedName>
</protein>
<reference evidence="1 2" key="1">
    <citation type="submission" date="2019-10" db="EMBL/GenBank/DDBJ databases">
        <title>The completed genome of Lactobacillus harbinensis M1.</title>
        <authorList>
            <person name="Zheng Y."/>
        </authorList>
    </citation>
    <scope>NUCLEOTIDE SEQUENCE [LARGE SCALE GENOMIC DNA]</scope>
    <source>
        <strain evidence="1 2">M1</strain>
    </source>
</reference>
<evidence type="ECO:0000313" key="2">
    <source>
        <dbReference type="Proteomes" id="UP000326779"/>
    </source>
</evidence>
<dbReference type="AlphaFoldDB" id="A0A5P8M4L4"/>